<feature type="transmembrane region" description="Helical" evidence="8">
    <location>
        <begin position="89"/>
        <end position="108"/>
    </location>
</feature>
<evidence type="ECO:0000259" key="11">
    <source>
        <dbReference type="Pfam" id="PF00662"/>
    </source>
</evidence>
<accession>A0ABP0VFG6</accession>
<keyword evidence="3 8" id="KW-0812">Transmembrane</keyword>
<dbReference type="PANTHER" id="PTHR42829">
    <property type="entry name" value="NADH-UBIQUINONE OXIDOREDUCTASE CHAIN 5"/>
    <property type="match status" value="1"/>
</dbReference>
<dbReference type="PRINTS" id="PR01434">
    <property type="entry name" value="NADHDHGNASE5"/>
</dbReference>
<evidence type="ECO:0000256" key="7">
    <source>
        <dbReference type="ARBA" id="ARBA00023136"/>
    </source>
</evidence>
<dbReference type="InterPro" id="IPR001750">
    <property type="entry name" value="ND/Mrp_TM"/>
</dbReference>
<feature type="transmembrane region" description="Helical" evidence="8">
    <location>
        <begin position="114"/>
        <end position="133"/>
    </location>
</feature>
<keyword evidence="13" id="KW-1185">Reference proteome</keyword>
<proteinExistence type="inferred from homology"/>
<dbReference type="NCBIfam" id="TIGR01974">
    <property type="entry name" value="NDH_I_L"/>
    <property type="match status" value="1"/>
</dbReference>
<feature type="transmembrane region" description="Helical" evidence="8">
    <location>
        <begin position="199"/>
        <end position="216"/>
    </location>
</feature>
<dbReference type="EMBL" id="CAXAQS010000682">
    <property type="protein sequence ID" value="CAK9252661.1"/>
    <property type="molecule type" value="Genomic_DNA"/>
</dbReference>
<comment type="similarity">
    <text evidence="2">Belongs to the complex I subunit 5 family.</text>
</comment>
<dbReference type="PRINTS" id="PR01435">
    <property type="entry name" value="NPOXDRDTASE5"/>
</dbReference>
<evidence type="ECO:0000256" key="6">
    <source>
        <dbReference type="ARBA" id="ARBA00023027"/>
    </source>
</evidence>
<feature type="transmembrane region" description="Helical" evidence="8">
    <location>
        <begin position="267"/>
        <end position="288"/>
    </location>
</feature>
<protein>
    <recommendedName>
        <fullName evidence="14">NADH-ubiquinone oxidoreductase chain 5</fullName>
    </recommendedName>
</protein>
<dbReference type="InterPro" id="IPR018393">
    <property type="entry name" value="NADHpl_OxRdtase_5_subgr"/>
</dbReference>
<dbReference type="InterPro" id="IPR001516">
    <property type="entry name" value="Proton_antipo_N"/>
</dbReference>
<feature type="transmembrane region" description="Helical" evidence="8">
    <location>
        <begin position="364"/>
        <end position="384"/>
    </location>
</feature>
<sequence length="511" mass="58081">PAYLRVLCFWVFLSWVFSCIQCYHSCFNSFVQPPIRLSFGTWMFFNYFSVSWSFLFDPLCCVMMFMVTLISFLIHLYSVEYMSDDANQPLFIIYLTVFTFFMLVLVSAGNLVQFFLGWEGIGLSSYLLIGFWFSRPTASQSALKAIIVNRVGDFSLFLAIGLCYSFYSTTDFLLLKVWLNSNSDFNLPKFDMWINFVDSIPSYELVAFFLVMAALVKSAQFGFHTWLPDAMEGPTPVSALIHAATLVTAGVFLVARCSFIIEKSNFALCILCLFGGLTTFFGSSVGMFQYDIKKIIAYSTCSQLGYMFFACGSSNYDLAVFHLFNHAFFKALLFLCAGSVIHALSNEQDVRKMGGLYNKMPVTFVCMVIGSLSLAGFPFFSGFYSKDLIMESSFFSFTTSGTLGYIFALFSIFTTSFYSIRLLYFVFFPHNKGRETTLIKNAVDPDFFMLVPLIVLSFFSIFGGYLFFEMFVGIGSNFWQSSIVKYFDSDTRLVSEFSNFYIKMTPTAFSI</sequence>
<keyword evidence="6" id="KW-0520">NAD</keyword>
<feature type="transmembrane region" description="Helical" evidence="8">
    <location>
        <begin position="327"/>
        <end position="344"/>
    </location>
</feature>
<feature type="signal peptide" evidence="9">
    <location>
        <begin position="1"/>
        <end position="22"/>
    </location>
</feature>
<organism evidence="12 13">
    <name type="scientific">Sphagnum jensenii</name>
    <dbReference type="NCBI Taxonomy" id="128206"/>
    <lineage>
        <taxon>Eukaryota</taxon>
        <taxon>Viridiplantae</taxon>
        <taxon>Streptophyta</taxon>
        <taxon>Embryophyta</taxon>
        <taxon>Bryophyta</taxon>
        <taxon>Sphagnophytina</taxon>
        <taxon>Sphagnopsida</taxon>
        <taxon>Sphagnales</taxon>
        <taxon>Sphagnaceae</taxon>
        <taxon>Sphagnum</taxon>
    </lineage>
</organism>
<dbReference type="Pfam" id="PF00662">
    <property type="entry name" value="Proton_antipo_N"/>
    <property type="match status" value="1"/>
</dbReference>
<feature type="transmembrane region" description="Helical" evidence="8">
    <location>
        <begin position="154"/>
        <end position="179"/>
    </location>
</feature>
<comment type="subcellular location">
    <subcellularLocation>
        <location evidence="1">Membrane</location>
        <topology evidence="1">Multi-pass membrane protein</topology>
    </subcellularLocation>
</comment>
<evidence type="ECO:0000256" key="9">
    <source>
        <dbReference type="SAM" id="SignalP"/>
    </source>
</evidence>
<evidence type="ECO:0000313" key="12">
    <source>
        <dbReference type="EMBL" id="CAK9252661.1"/>
    </source>
</evidence>
<feature type="domain" description="NADH:quinone oxidoreductase/Mrp antiporter transmembrane" evidence="10">
    <location>
        <begin position="108"/>
        <end position="394"/>
    </location>
</feature>
<evidence type="ECO:0000313" key="13">
    <source>
        <dbReference type="Proteomes" id="UP001497444"/>
    </source>
</evidence>
<evidence type="ECO:0000256" key="2">
    <source>
        <dbReference type="ARBA" id="ARBA00008200"/>
    </source>
</evidence>
<name>A0ABP0VFG6_9BRYO</name>
<feature type="non-terminal residue" evidence="12">
    <location>
        <position position="511"/>
    </location>
</feature>
<feature type="transmembrane region" description="Helical" evidence="8">
    <location>
        <begin position="237"/>
        <end position="261"/>
    </location>
</feature>
<keyword evidence="4" id="KW-1278">Translocase</keyword>
<keyword evidence="5 8" id="KW-1133">Transmembrane helix</keyword>
<evidence type="ECO:0000256" key="5">
    <source>
        <dbReference type="ARBA" id="ARBA00022989"/>
    </source>
</evidence>
<evidence type="ECO:0000259" key="10">
    <source>
        <dbReference type="Pfam" id="PF00361"/>
    </source>
</evidence>
<evidence type="ECO:0000256" key="4">
    <source>
        <dbReference type="ARBA" id="ARBA00022967"/>
    </source>
</evidence>
<dbReference type="Pfam" id="PF00361">
    <property type="entry name" value="Proton_antipo_M"/>
    <property type="match status" value="1"/>
</dbReference>
<feature type="non-terminal residue" evidence="12">
    <location>
        <position position="1"/>
    </location>
</feature>
<gene>
    <name evidence="12" type="ORF">CSSPJE1EN1_LOCUS28039</name>
</gene>
<dbReference type="Proteomes" id="UP001497444">
    <property type="component" value="Unassembled WGS sequence"/>
</dbReference>
<feature type="transmembrane region" description="Helical" evidence="8">
    <location>
        <begin position="447"/>
        <end position="468"/>
    </location>
</feature>
<feature type="transmembrane region" description="Helical" evidence="8">
    <location>
        <begin position="52"/>
        <end position="77"/>
    </location>
</feature>
<comment type="caution">
    <text evidence="12">The sequence shown here is derived from an EMBL/GenBank/DDBJ whole genome shotgun (WGS) entry which is preliminary data.</text>
</comment>
<evidence type="ECO:0000256" key="3">
    <source>
        <dbReference type="ARBA" id="ARBA00022692"/>
    </source>
</evidence>
<evidence type="ECO:0008006" key="14">
    <source>
        <dbReference type="Google" id="ProtNLM"/>
    </source>
</evidence>
<keyword evidence="7 8" id="KW-0472">Membrane</keyword>
<keyword evidence="9" id="KW-0732">Signal</keyword>
<reference evidence="12" key="1">
    <citation type="submission" date="2024-02" db="EMBL/GenBank/DDBJ databases">
        <authorList>
            <consortium name="ELIXIR-Norway"/>
            <consortium name="Elixir Norway"/>
        </authorList>
    </citation>
    <scope>NUCLEOTIDE SEQUENCE</scope>
</reference>
<dbReference type="PANTHER" id="PTHR42829:SF2">
    <property type="entry name" value="NADH-UBIQUINONE OXIDOREDUCTASE CHAIN 5"/>
    <property type="match status" value="1"/>
</dbReference>
<dbReference type="InterPro" id="IPR003945">
    <property type="entry name" value="NU5C-like"/>
</dbReference>
<feature type="transmembrane region" description="Helical" evidence="8">
    <location>
        <begin position="404"/>
        <end position="427"/>
    </location>
</feature>
<feature type="domain" description="NADH-Ubiquinone oxidoreductase (complex I) chain 5 N-terminal" evidence="11">
    <location>
        <begin position="42"/>
        <end position="91"/>
    </location>
</feature>
<evidence type="ECO:0000256" key="8">
    <source>
        <dbReference type="SAM" id="Phobius"/>
    </source>
</evidence>
<feature type="chain" id="PRO_5045588273" description="NADH-ubiquinone oxidoreductase chain 5" evidence="9">
    <location>
        <begin position="23"/>
        <end position="511"/>
    </location>
</feature>
<evidence type="ECO:0000256" key="1">
    <source>
        <dbReference type="ARBA" id="ARBA00004141"/>
    </source>
</evidence>